<evidence type="ECO:0000313" key="5">
    <source>
        <dbReference type="EMBL" id="MFD1382496.1"/>
    </source>
</evidence>
<organism evidence="5 6">
    <name type="scientific">Rhodanobacter aciditrophus</name>
    <dbReference type="NCBI Taxonomy" id="1623218"/>
    <lineage>
        <taxon>Bacteria</taxon>
        <taxon>Pseudomonadati</taxon>
        <taxon>Pseudomonadota</taxon>
        <taxon>Gammaproteobacteria</taxon>
        <taxon>Lysobacterales</taxon>
        <taxon>Rhodanobacteraceae</taxon>
        <taxon>Rhodanobacter</taxon>
    </lineage>
</organism>
<keyword evidence="2" id="KW-0378">Hydrolase</keyword>
<dbReference type="PANTHER" id="PTHR38764">
    <property type="entry name" value="ACYL CARRIER PROTEIN PHOSPHODIESTERASE"/>
    <property type="match status" value="1"/>
</dbReference>
<gene>
    <name evidence="5" type="ORF">ACFQ45_03910</name>
</gene>
<evidence type="ECO:0000256" key="3">
    <source>
        <dbReference type="ARBA" id="ARBA00023098"/>
    </source>
</evidence>
<sequence length="196" mass="22712">MNYIAHLHIASVTQTSFAGNLLGDFQWQADPRNTEFYLGWQLHQAVDTFVDAHDATLRFKELPRLGRRRFLGIIQDVVMDYWLIRHWQTFSDEPFERFAQRAVNGLSQVKPDCPERLQGMIGSLENHNWLPDLGKSSGIARAIGSIQRRWTLGHHLEPFVQELDEIILQAEQPFLDLYPDVLEMAQATAKQLQQKM</sequence>
<dbReference type="Proteomes" id="UP001597059">
    <property type="component" value="Unassembled WGS sequence"/>
</dbReference>
<keyword evidence="4" id="KW-0276">Fatty acid metabolism</keyword>
<comment type="caution">
    <text evidence="5">The sequence shown here is derived from an EMBL/GenBank/DDBJ whole genome shotgun (WGS) entry which is preliminary data.</text>
</comment>
<dbReference type="InterPro" id="IPR007431">
    <property type="entry name" value="ACP_PD"/>
</dbReference>
<keyword evidence="1" id="KW-0444">Lipid biosynthesis</keyword>
<proteinExistence type="predicted"/>
<keyword evidence="6" id="KW-1185">Reference proteome</keyword>
<name>A0ABW4AZS1_9GAMM</name>
<evidence type="ECO:0000256" key="1">
    <source>
        <dbReference type="ARBA" id="ARBA00022516"/>
    </source>
</evidence>
<evidence type="ECO:0000256" key="2">
    <source>
        <dbReference type="ARBA" id="ARBA00022801"/>
    </source>
</evidence>
<evidence type="ECO:0000313" key="6">
    <source>
        <dbReference type="Proteomes" id="UP001597059"/>
    </source>
</evidence>
<dbReference type="EMBL" id="JBHTMN010000004">
    <property type="protein sequence ID" value="MFD1382496.1"/>
    <property type="molecule type" value="Genomic_DNA"/>
</dbReference>
<evidence type="ECO:0000256" key="4">
    <source>
        <dbReference type="ARBA" id="ARBA00023160"/>
    </source>
</evidence>
<reference evidence="6" key="1">
    <citation type="journal article" date="2019" name="Int. J. Syst. Evol. Microbiol.">
        <title>The Global Catalogue of Microorganisms (GCM) 10K type strain sequencing project: providing services to taxonomists for standard genome sequencing and annotation.</title>
        <authorList>
            <consortium name="The Broad Institute Genomics Platform"/>
            <consortium name="The Broad Institute Genome Sequencing Center for Infectious Disease"/>
            <person name="Wu L."/>
            <person name="Ma J."/>
        </authorList>
    </citation>
    <scope>NUCLEOTIDE SEQUENCE [LARGE SCALE GENOMIC DNA]</scope>
    <source>
        <strain evidence="6">JCM 30774</strain>
    </source>
</reference>
<keyword evidence="3" id="KW-0443">Lipid metabolism</keyword>
<accession>A0ABW4AZS1</accession>
<dbReference type="RefSeq" id="WP_377365534.1">
    <property type="nucleotide sequence ID" value="NZ_JBHTMN010000004.1"/>
</dbReference>
<keyword evidence="4" id="KW-0275">Fatty acid biosynthesis</keyword>
<protein>
    <submittedName>
        <fullName evidence="5">ACP phosphodiesterase</fullName>
    </submittedName>
</protein>
<dbReference type="Pfam" id="PF04336">
    <property type="entry name" value="ACP_PD"/>
    <property type="match status" value="1"/>
</dbReference>
<dbReference type="PANTHER" id="PTHR38764:SF1">
    <property type="entry name" value="ACYL CARRIER PROTEIN PHOSPHODIESTERASE"/>
    <property type="match status" value="1"/>
</dbReference>